<dbReference type="AlphaFoldDB" id="A0AAD8VXI9"/>
<evidence type="ECO:0000259" key="3">
    <source>
        <dbReference type="Pfam" id="PF12819"/>
    </source>
</evidence>
<reference evidence="4" key="1">
    <citation type="submission" date="2023-07" db="EMBL/GenBank/DDBJ databases">
        <title>A chromosome-level genome assembly of Lolium multiflorum.</title>
        <authorList>
            <person name="Chen Y."/>
            <person name="Copetti D."/>
            <person name="Kolliker R."/>
            <person name="Studer B."/>
        </authorList>
    </citation>
    <scope>NUCLEOTIDE SEQUENCE</scope>
    <source>
        <strain evidence="4">02402/16</strain>
        <tissue evidence="4">Leaf</tissue>
    </source>
</reference>
<accession>A0AAD8VXI9</accession>
<keyword evidence="5" id="KW-1185">Reference proteome</keyword>
<evidence type="ECO:0000313" key="4">
    <source>
        <dbReference type="EMBL" id="KAK1627317.1"/>
    </source>
</evidence>
<dbReference type="PANTHER" id="PTHR45631">
    <property type="entry name" value="OS07G0107800 PROTEIN-RELATED"/>
    <property type="match status" value="1"/>
</dbReference>
<dbReference type="InterPro" id="IPR024788">
    <property type="entry name" value="Malectin-like_Carb-bd_dom"/>
</dbReference>
<evidence type="ECO:0000313" key="5">
    <source>
        <dbReference type="Proteomes" id="UP001231189"/>
    </source>
</evidence>
<comment type="subcellular location">
    <subcellularLocation>
        <location evidence="1">Membrane</location>
        <topology evidence="1">Single-pass membrane protein</topology>
    </subcellularLocation>
</comment>
<sequence>MQGTHVHGCRSRPFQIDRFRLLAWAFRASCQRHGSIRGHEEREVEEKLDITRCGEGLRGEEEQWGAGKGGSNGMGTGKKGEAMARARAARAPILQRSPDTPAAIPSDFLTPDFADNRYPFDPYDRIWQSYGDVASWTNITTAESVNVSNSGFNAPSAVLQSAATPVNGTQLDFSWSTDPSINNDDRSTSYLLLLYFAELQRLPSKALRKFDILVASWSGSRSYSPKYLFPEVVERMVVQGSGQLTVSLVATPDATLPPIVNAFEVYSVRQMTELATGNEDGT</sequence>
<evidence type="ECO:0000256" key="1">
    <source>
        <dbReference type="ARBA" id="ARBA00004167"/>
    </source>
</evidence>
<organism evidence="4 5">
    <name type="scientific">Lolium multiflorum</name>
    <name type="common">Italian ryegrass</name>
    <name type="synonym">Lolium perenne subsp. multiflorum</name>
    <dbReference type="NCBI Taxonomy" id="4521"/>
    <lineage>
        <taxon>Eukaryota</taxon>
        <taxon>Viridiplantae</taxon>
        <taxon>Streptophyta</taxon>
        <taxon>Embryophyta</taxon>
        <taxon>Tracheophyta</taxon>
        <taxon>Spermatophyta</taxon>
        <taxon>Magnoliopsida</taxon>
        <taxon>Liliopsida</taxon>
        <taxon>Poales</taxon>
        <taxon>Poaceae</taxon>
        <taxon>BOP clade</taxon>
        <taxon>Pooideae</taxon>
        <taxon>Poodae</taxon>
        <taxon>Poeae</taxon>
        <taxon>Poeae Chloroplast Group 2 (Poeae type)</taxon>
        <taxon>Loliodinae</taxon>
        <taxon>Loliinae</taxon>
        <taxon>Lolium</taxon>
    </lineage>
</organism>
<gene>
    <name evidence="4" type="ORF">QYE76_001632</name>
</gene>
<feature type="domain" description="Malectin-like" evidence="3">
    <location>
        <begin position="116"/>
        <end position="268"/>
    </location>
</feature>
<feature type="compositionally biased region" description="Gly residues" evidence="2">
    <location>
        <begin position="66"/>
        <end position="77"/>
    </location>
</feature>
<dbReference type="PANTHER" id="PTHR45631:SF8">
    <property type="entry name" value="OS12G0567500 PROTEIN"/>
    <property type="match status" value="1"/>
</dbReference>
<proteinExistence type="predicted"/>
<comment type="caution">
    <text evidence="4">The sequence shown here is derived from an EMBL/GenBank/DDBJ whole genome shotgun (WGS) entry which is preliminary data.</text>
</comment>
<feature type="region of interest" description="Disordered" evidence="2">
    <location>
        <begin position="59"/>
        <end position="78"/>
    </location>
</feature>
<dbReference type="GO" id="GO:0016020">
    <property type="term" value="C:membrane"/>
    <property type="evidence" value="ECO:0007669"/>
    <property type="project" value="UniProtKB-SubCell"/>
</dbReference>
<dbReference type="Pfam" id="PF12819">
    <property type="entry name" value="Malectin_like"/>
    <property type="match status" value="1"/>
</dbReference>
<protein>
    <recommendedName>
        <fullName evidence="3">Malectin-like domain-containing protein</fullName>
    </recommendedName>
</protein>
<evidence type="ECO:0000256" key="2">
    <source>
        <dbReference type="SAM" id="MobiDB-lite"/>
    </source>
</evidence>
<dbReference type="EMBL" id="JAUUTY010000005">
    <property type="protein sequence ID" value="KAK1627317.1"/>
    <property type="molecule type" value="Genomic_DNA"/>
</dbReference>
<dbReference type="Proteomes" id="UP001231189">
    <property type="component" value="Unassembled WGS sequence"/>
</dbReference>
<name>A0AAD8VXI9_LOLMU</name>